<feature type="domain" description="3-hydroxyacyl-CoA dehydrogenase NAD binding" evidence="3">
    <location>
        <begin position="4"/>
        <end position="182"/>
    </location>
</feature>
<comment type="caution">
    <text evidence="4">The sequence shown here is derived from an EMBL/GenBank/DDBJ whole genome shotgun (WGS) entry which is preliminary data.</text>
</comment>
<evidence type="ECO:0000259" key="3">
    <source>
        <dbReference type="Pfam" id="PF02737"/>
    </source>
</evidence>
<dbReference type="PANTHER" id="PTHR48075">
    <property type="entry name" value="3-HYDROXYACYL-COA DEHYDROGENASE FAMILY PROTEIN"/>
    <property type="match status" value="1"/>
</dbReference>
<dbReference type="InterPro" id="IPR006176">
    <property type="entry name" value="3-OHacyl-CoA_DH_NAD-bd"/>
</dbReference>
<keyword evidence="5" id="KW-1185">Reference proteome</keyword>
<proteinExistence type="predicted"/>
<evidence type="ECO:0000313" key="5">
    <source>
        <dbReference type="Proteomes" id="UP000541109"/>
    </source>
</evidence>
<dbReference type="GO" id="GO:0008691">
    <property type="term" value="F:3-hydroxybutyryl-CoA dehydrogenase activity"/>
    <property type="evidence" value="ECO:0007669"/>
    <property type="project" value="TreeGrafter"/>
</dbReference>
<keyword evidence="1" id="KW-0560">Oxidoreductase</keyword>
<gene>
    <name evidence="4" type="ORF">H2509_19010</name>
</gene>
<evidence type="ECO:0000259" key="2">
    <source>
        <dbReference type="Pfam" id="PF00725"/>
    </source>
</evidence>
<dbReference type="Pfam" id="PF02737">
    <property type="entry name" value="3HCDH_N"/>
    <property type="match status" value="1"/>
</dbReference>
<dbReference type="Proteomes" id="UP000541109">
    <property type="component" value="Unassembled WGS sequence"/>
</dbReference>
<evidence type="ECO:0000256" key="1">
    <source>
        <dbReference type="ARBA" id="ARBA00023002"/>
    </source>
</evidence>
<protein>
    <submittedName>
        <fullName evidence="4">3-hydroxyacyl-CoA dehydrogenase</fullName>
    </submittedName>
</protein>
<dbReference type="Gene3D" id="3.40.50.720">
    <property type="entry name" value="NAD(P)-binding Rossmann-like Domain"/>
    <property type="match status" value="1"/>
</dbReference>
<dbReference type="InterPro" id="IPR008927">
    <property type="entry name" value="6-PGluconate_DH-like_C_sf"/>
</dbReference>
<name>A0A839AJS1_9HYPH</name>
<organism evidence="4 5">
    <name type="scientific">Stappia albiluteola</name>
    <dbReference type="NCBI Taxonomy" id="2758565"/>
    <lineage>
        <taxon>Bacteria</taxon>
        <taxon>Pseudomonadati</taxon>
        <taxon>Pseudomonadota</taxon>
        <taxon>Alphaproteobacteria</taxon>
        <taxon>Hyphomicrobiales</taxon>
        <taxon>Stappiaceae</taxon>
        <taxon>Stappia</taxon>
    </lineage>
</organism>
<dbReference type="SUPFAM" id="SSF48179">
    <property type="entry name" value="6-phosphogluconate dehydrogenase C-terminal domain-like"/>
    <property type="match status" value="2"/>
</dbReference>
<dbReference type="InterPro" id="IPR006108">
    <property type="entry name" value="3HC_DH_C"/>
</dbReference>
<evidence type="ECO:0000313" key="4">
    <source>
        <dbReference type="EMBL" id="MBA5779224.1"/>
    </source>
</evidence>
<dbReference type="Gene3D" id="1.10.1040.10">
    <property type="entry name" value="N-(1-d-carboxylethyl)-l-norvaline Dehydrogenase, domain 2"/>
    <property type="match status" value="2"/>
</dbReference>
<dbReference type="Pfam" id="PF00725">
    <property type="entry name" value="3HCDH"/>
    <property type="match status" value="2"/>
</dbReference>
<accession>A0A839AJS1</accession>
<feature type="domain" description="3-hydroxyacyl-CoA dehydrogenase C-terminal" evidence="2">
    <location>
        <begin position="410"/>
        <end position="491"/>
    </location>
</feature>
<sequence>MALTIGIVGTGTMGRGIAQIFAASGNSVILHDARTGAASEAKEFVDGMFSRAAEKGRMTSAEAEAAAGRISTARNLADFSGCDLVIEAIVENLKVKQDLFSALEEIVRADAILATNTSSLSVTEIAASCSNPERVAGYHFFNPVPLMKVVEVIPGARTAPEVAERLGALAREAGHMAVTATDSPGFLVNHAGRGFVTEALQLLREQVAAPAEIDRILREAAGFRMGPFELLDLTGLDVSGPVMQQVYSQFYHEPRFRPSPLIDQRLAAGLLGRKTGEGFYSYSGGTKVEPEERGHAAVDAGSVWISNARPERAAVLHEALIAAGVSVESGAEPSPEAVILVTPVGADATAAATAEGLDASRVVAVDTLFPLSGRRTLMTTPATGKAIAERAAAALSADGNKVTVIADSTGFVAQRVVATIVNIACDIAQAGIATPGDIDLAVTLGLGYPKGPLAWGDEIGPDVVLEILDGIYALGGDPRYRPSPWLRRRADLHMSLCAG</sequence>
<dbReference type="SUPFAM" id="SSF51735">
    <property type="entry name" value="NAD(P)-binding Rossmann-fold domains"/>
    <property type="match status" value="1"/>
</dbReference>
<reference evidence="4 5" key="1">
    <citation type="submission" date="2020-07" db="EMBL/GenBank/DDBJ databases">
        <title>Stappia sp., F7233, whole genome shotgun sequencing project.</title>
        <authorList>
            <person name="Jiang S."/>
            <person name="Liu Z.W."/>
            <person name="Du Z.J."/>
        </authorList>
    </citation>
    <scope>NUCLEOTIDE SEQUENCE [LARGE SCALE GENOMIC DNA]</scope>
    <source>
        <strain evidence="4 5">F7233</strain>
    </source>
</reference>
<dbReference type="EMBL" id="JACFXV010000066">
    <property type="protein sequence ID" value="MBA5779224.1"/>
    <property type="molecule type" value="Genomic_DNA"/>
</dbReference>
<feature type="domain" description="3-hydroxyacyl-CoA dehydrogenase C-terminal" evidence="2">
    <location>
        <begin position="185"/>
        <end position="282"/>
    </location>
</feature>
<dbReference type="GO" id="GO:0070403">
    <property type="term" value="F:NAD+ binding"/>
    <property type="evidence" value="ECO:0007669"/>
    <property type="project" value="InterPro"/>
</dbReference>
<dbReference type="NCBIfam" id="NF006124">
    <property type="entry name" value="PRK08268.1"/>
    <property type="match status" value="1"/>
</dbReference>
<dbReference type="RefSeq" id="WP_182168049.1">
    <property type="nucleotide sequence ID" value="NZ_JACFXV010000066.1"/>
</dbReference>
<dbReference type="AlphaFoldDB" id="A0A839AJS1"/>
<dbReference type="PANTHER" id="PTHR48075:SF5">
    <property type="entry name" value="3-HYDROXYBUTYRYL-COA DEHYDROGENASE"/>
    <property type="match status" value="1"/>
</dbReference>
<dbReference type="InterPro" id="IPR013328">
    <property type="entry name" value="6PGD_dom2"/>
</dbReference>
<dbReference type="FunFam" id="3.40.50.720:FF:000009">
    <property type="entry name" value="Fatty oxidation complex, alpha subunit"/>
    <property type="match status" value="1"/>
</dbReference>
<dbReference type="InterPro" id="IPR036291">
    <property type="entry name" value="NAD(P)-bd_dom_sf"/>
</dbReference>
<dbReference type="GO" id="GO:0006635">
    <property type="term" value="P:fatty acid beta-oxidation"/>
    <property type="evidence" value="ECO:0007669"/>
    <property type="project" value="TreeGrafter"/>
</dbReference>